<evidence type="ECO:0000313" key="2">
    <source>
        <dbReference type="Proteomes" id="UP000187735"/>
    </source>
</evidence>
<dbReference type="KEGG" id="fmr:Fuma_05523"/>
<dbReference type="RefSeq" id="WP_083732373.1">
    <property type="nucleotide sequence ID" value="NZ_CP017641.1"/>
</dbReference>
<dbReference type="Proteomes" id="UP000187735">
    <property type="component" value="Chromosome"/>
</dbReference>
<dbReference type="OrthoDB" id="283085at2"/>
<sequence>MTLDSASVHFLPKAALPDADTSAAWQLLDTGTSMPMMFQLHLRSGEVIFFPYSDLREVRLRDAGFIQLALLGVAQYRVSISGRLLKELATVLGLGRVRSMHVADPRDISRPEDMPTIEAIDIEVVTD</sequence>
<keyword evidence="2" id="KW-1185">Reference proteome</keyword>
<reference evidence="1 2" key="1">
    <citation type="journal article" date="2016" name="Front. Microbiol.">
        <title>Fuerstia marisgermanicae gen. nov., sp. nov., an Unusual Member of the Phylum Planctomycetes from the German Wadden Sea.</title>
        <authorList>
            <person name="Kohn T."/>
            <person name="Heuer A."/>
            <person name="Jogler M."/>
            <person name="Vollmers J."/>
            <person name="Boedeker C."/>
            <person name="Bunk B."/>
            <person name="Rast P."/>
            <person name="Borchert D."/>
            <person name="Glockner I."/>
            <person name="Freese H.M."/>
            <person name="Klenk H.P."/>
            <person name="Overmann J."/>
            <person name="Kaster A.K."/>
            <person name="Rohde M."/>
            <person name="Wiegand S."/>
            <person name="Jogler C."/>
        </authorList>
    </citation>
    <scope>NUCLEOTIDE SEQUENCE [LARGE SCALE GENOMIC DNA]</scope>
    <source>
        <strain evidence="1 2">NH11</strain>
    </source>
</reference>
<organism evidence="1 2">
    <name type="scientific">Fuerstiella marisgermanici</name>
    <dbReference type="NCBI Taxonomy" id="1891926"/>
    <lineage>
        <taxon>Bacteria</taxon>
        <taxon>Pseudomonadati</taxon>
        <taxon>Planctomycetota</taxon>
        <taxon>Planctomycetia</taxon>
        <taxon>Planctomycetales</taxon>
        <taxon>Planctomycetaceae</taxon>
        <taxon>Fuerstiella</taxon>
    </lineage>
</organism>
<name>A0A1P8WP78_9PLAN</name>
<proteinExistence type="predicted"/>
<protein>
    <submittedName>
        <fullName evidence="1">Uncharacterized protein</fullName>
    </submittedName>
</protein>
<dbReference type="AlphaFoldDB" id="A0A1P8WP78"/>
<gene>
    <name evidence="1" type="ORF">Fuma_05523</name>
</gene>
<dbReference type="EMBL" id="CP017641">
    <property type="protein sequence ID" value="APZ95860.1"/>
    <property type="molecule type" value="Genomic_DNA"/>
</dbReference>
<evidence type="ECO:0000313" key="1">
    <source>
        <dbReference type="EMBL" id="APZ95860.1"/>
    </source>
</evidence>
<accession>A0A1P8WP78</accession>
<dbReference type="STRING" id="1891926.Fuma_05523"/>